<dbReference type="InterPro" id="IPR008271">
    <property type="entry name" value="Ser/Thr_kinase_AS"/>
</dbReference>
<dbReference type="InterPro" id="IPR011009">
    <property type="entry name" value="Kinase-like_dom_sf"/>
</dbReference>
<evidence type="ECO:0000256" key="1">
    <source>
        <dbReference type="ARBA" id="ARBA00005474"/>
    </source>
</evidence>
<dbReference type="GO" id="GO:0005524">
    <property type="term" value="F:ATP binding"/>
    <property type="evidence" value="ECO:0007669"/>
    <property type="project" value="InterPro"/>
</dbReference>
<sequence>MASSSSPCAACKFLRRKCTQECVFAPYFPPDNPQKFSYVHKVFGASNVAKLLNEIAANQREDAVNSLFYEAEARLRDPVYGCVGLISILQHRHKQLQQDLENAKKELAAYVGPQAMLPILQTQHHPQPHFMSIPPQPQRPSSSSSSASVLTQQQQLHHNLFPMMAIPTGQLYHQQQQNIFEAQQLAAVNAVAREQQQNELFRAFGAGGGSNTSPHHHHQNQPQVEVLRFDNGFDFVPTGSVTVTGFNQLSSSGTAVTGMSPSLALGGNFVDSPPTNDSYHTDQQLHHHHQKQQHHEAQLFIPTQSSQPLPLQTQETQTQSNSESEEGRRSIIDSSLTMVMFFFMKQICHRDLKLENTLLDGSPAPRLKICDFGYSKSSVLHSQPKSTVGTPAYIAPEVLLRQEYDGKIADVWSCGVTLYVMLVGAYPFEDPDEPRDYRKTIQRILSVKYAIPEDVRISPECCHLISRIFVADPATRVSIPEIKNHAWFLKNLPADLIEESNTGSQFQEPEQPMQSLDTIMQIISEATIPAVRNRCLDEFMTDNLDLDDDMDDFDSESEIDIDSSGEIVYAL</sequence>
<evidence type="ECO:0000313" key="6">
    <source>
        <dbReference type="Proteomes" id="UP000712600"/>
    </source>
</evidence>
<dbReference type="InterPro" id="IPR004883">
    <property type="entry name" value="LOB"/>
</dbReference>
<gene>
    <name evidence="5" type="ORF">F2Q69_00054999</name>
</gene>
<feature type="domain" description="LOB" evidence="4">
    <location>
        <begin position="6"/>
        <end position="107"/>
    </location>
</feature>
<dbReference type="PROSITE" id="PS50891">
    <property type="entry name" value="LOB"/>
    <property type="match status" value="1"/>
</dbReference>
<dbReference type="Pfam" id="PF00069">
    <property type="entry name" value="Pkinase"/>
    <property type="match status" value="1"/>
</dbReference>
<name>A0A8S9MYD7_BRACR</name>
<dbReference type="GO" id="GO:0004672">
    <property type="term" value="F:protein kinase activity"/>
    <property type="evidence" value="ECO:0007669"/>
    <property type="project" value="InterPro"/>
</dbReference>
<feature type="domain" description="Protein kinase" evidence="3">
    <location>
        <begin position="157"/>
        <end position="488"/>
    </location>
</feature>
<dbReference type="SUPFAM" id="SSF56112">
    <property type="entry name" value="Protein kinase-like (PK-like)"/>
    <property type="match status" value="1"/>
</dbReference>
<dbReference type="PROSITE" id="PS00108">
    <property type="entry name" value="PROTEIN_KINASE_ST"/>
    <property type="match status" value="1"/>
</dbReference>
<feature type="region of interest" description="Disordered" evidence="2">
    <location>
        <begin position="266"/>
        <end position="296"/>
    </location>
</feature>
<evidence type="ECO:0000256" key="2">
    <source>
        <dbReference type="SAM" id="MobiDB-lite"/>
    </source>
</evidence>
<dbReference type="InterPro" id="IPR000719">
    <property type="entry name" value="Prot_kinase_dom"/>
</dbReference>
<proteinExistence type="inferred from homology"/>
<dbReference type="Pfam" id="PF03195">
    <property type="entry name" value="LOB"/>
    <property type="match status" value="1"/>
</dbReference>
<organism evidence="5 6">
    <name type="scientific">Brassica cretica</name>
    <name type="common">Mustard</name>
    <dbReference type="NCBI Taxonomy" id="69181"/>
    <lineage>
        <taxon>Eukaryota</taxon>
        <taxon>Viridiplantae</taxon>
        <taxon>Streptophyta</taxon>
        <taxon>Embryophyta</taxon>
        <taxon>Tracheophyta</taxon>
        <taxon>Spermatophyta</taxon>
        <taxon>Magnoliopsida</taxon>
        <taxon>eudicotyledons</taxon>
        <taxon>Gunneridae</taxon>
        <taxon>Pentapetalae</taxon>
        <taxon>rosids</taxon>
        <taxon>malvids</taxon>
        <taxon>Brassicales</taxon>
        <taxon>Brassicaceae</taxon>
        <taxon>Brassiceae</taxon>
        <taxon>Brassica</taxon>
    </lineage>
</organism>
<reference evidence="5" key="1">
    <citation type="submission" date="2019-12" db="EMBL/GenBank/DDBJ databases">
        <title>Genome sequencing and annotation of Brassica cretica.</title>
        <authorList>
            <person name="Studholme D.J."/>
            <person name="Sarris P."/>
        </authorList>
    </citation>
    <scope>NUCLEOTIDE SEQUENCE</scope>
    <source>
        <strain evidence="5">PFS-109/04</strain>
        <tissue evidence="5">Leaf</tissue>
    </source>
</reference>
<evidence type="ECO:0000313" key="5">
    <source>
        <dbReference type="EMBL" id="KAF3486419.1"/>
    </source>
</evidence>
<comment type="caution">
    <text evidence="5">The sequence shown here is derived from an EMBL/GenBank/DDBJ whole genome shotgun (WGS) entry which is preliminary data.</text>
</comment>
<dbReference type="SMART" id="SM00220">
    <property type="entry name" value="S_TKc"/>
    <property type="match status" value="1"/>
</dbReference>
<dbReference type="FunFam" id="1.10.510.10:FF:000132">
    <property type="entry name" value="Serine/threonine-protein kinase SRK2A"/>
    <property type="match status" value="1"/>
</dbReference>
<feature type="compositionally biased region" description="Low complexity" evidence="2">
    <location>
        <begin position="308"/>
        <end position="322"/>
    </location>
</feature>
<feature type="region of interest" description="Disordered" evidence="2">
    <location>
        <begin position="308"/>
        <end position="329"/>
    </location>
</feature>
<feature type="compositionally biased region" description="Low complexity" evidence="2">
    <location>
        <begin position="139"/>
        <end position="151"/>
    </location>
</feature>
<feature type="region of interest" description="Disordered" evidence="2">
    <location>
        <begin position="126"/>
        <end position="151"/>
    </location>
</feature>
<dbReference type="AlphaFoldDB" id="A0A8S9MYD7"/>
<dbReference type="PROSITE" id="PS50011">
    <property type="entry name" value="PROTEIN_KINASE_DOM"/>
    <property type="match status" value="1"/>
</dbReference>
<dbReference type="PANTHER" id="PTHR31301">
    <property type="entry name" value="LOB DOMAIN-CONTAINING PROTEIN 4-RELATED"/>
    <property type="match status" value="1"/>
</dbReference>
<dbReference type="EMBL" id="QGKX02002183">
    <property type="protein sequence ID" value="KAF3486419.1"/>
    <property type="molecule type" value="Genomic_DNA"/>
</dbReference>
<evidence type="ECO:0008006" key="7">
    <source>
        <dbReference type="Google" id="ProtNLM"/>
    </source>
</evidence>
<dbReference type="Gene3D" id="1.10.510.10">
    <property type="entry name" value="Transferase(Phosphotransferase) domain 1"/>
    <property type="match status" value="1"/>
</dbReference>
<dbReference type="PANTHER" id="PTHR31301:SF68">
    <property type="entry name" value="LOB DOMAIN-CONTAINING PROTEIN 32-RELATED"/>
    <property type="match status" value="1"/>
</dbReference>
<dbReference type="Proteomes" id="UP000712600">
    <property type="component" value="Unassembled WGS sequence"/>
</dbReference>
<comment type="similarity">
    <text evidence="1">Belongs to the LOB domain-containing protein family.</text>
</comment>
<evidence type="ECO:0000259" key="4">
    <source>
        <dbReference type="PROSITE" id="PS50891"/>
    </source>
</evidence>
<evidence type="ECO:0000259" key="3">
    <source>
        <dbReference type="PROSITE" id="PS50011"/>
    </source>
</evidence>
<accession>A0A8S9MYD7</accession>
<protein>
    <recommendedName>
        <fullName evidence="7">Protein kinase domain-containing protein</fullName>
    </recommendedName>
</protein>